<dbReference type="PROSITE" id="PS51085">
    <property type="entry name" value="2FE2S_FER_2"/>
    <property type="match status" value="1"/>
</dbReference>
<dbReference type="Gene3D" id="3.40.228.10">
    <property type="entry name" value="Dimethylsulfoxide Reductase, domain 2"/>
    <property type="match status" value="1"/>
</dbReference>
<proteinExistence type="inferred from homology"/>
<feature type="domain" description="4Fe-4S ferredoxin-type" evidence="15">
    <location>
        <begin position="177"/>
        <end position="206"/>
    </location>
</feature>
<evidence type="ECO:0000256" key="10">
    <source>
        <dbReference type="ARBA" id="ARBA00023014"/>
    </source>
</evidence>
<dbReference type="GO" id="GO:0042773">
    <property type="term" value="P:ATP synthesis coupled electron transport"/>
    <property type="evidence" value="ECO:0007669"/>
    <property type="project" value="InterPro"/>
</dbReference>
<accession>C6HUI1</accession>
<evidence type="ECO:0000256" key="3">
    <source>
        <dbReference type="ARBA" id="ARBA00005404"/>
    </source>
</evidence>
<dbReference type="InterPro" id="IPR050123">
    <property type="entry name" value="Prok_molybdopt-oxidoreductase"/>
</dbReference>
<evidence type="ECO:0000256" key="6">
    <source>
        <dbReference type="ARBA" id="ARBA00022723"/>
    </source>
</evidence>
<dbReference type="Pfam" id="PF10588">
    <property type="entry name" value="NADH-G_4Fe-4S_3"/>
    <property type="match status" value="1"/>
</dbReference>
<evidence type="ECO:0000259" key="16">
    <source>
        <dbReference type="PROSITE" id="PS51669"/>
    </source>
</evidence>
<dbReference type="Gene3D" id="2.40.40.20">
    <property type="match status" value="1"/>
</dbReference>
<evidence type="ECO:0000256" key="2">
    <source>
        <dbReference type="ARBA" id="ARBA00004370"/>
    </source>
</evidence>
<name>C6HUI1_9BACT</name>
<dbReference type="SMART" id="SM00929">
    <property type="entry name" value="NADH-G_4Fe-4S_3"/>
    <property type="match status" value="1"/>
</dbReference>
<dbReference type="InterPro" id="IPR017900">
    <property type="entry name" value="4Fe4S_Fe_S_CS"/>
</dbReference>
<evidence type="ECO:0000256" key="9">
    <source>
        <dbReference type="ARBA" id="ARBA00023004"/>
    </source>
</evidence>
<comment type="cofactor">
    <cofactor evidence="1">
        <name>[4Fe-4S] cluster</name>
        <dbReference type="ChEBI" id="CHEBI:49883"/>
    </cofactor>
</comment>
<dbReference type="GO" id="GO:0046872">
    <property type="term" value="F:metal ion binding"/>
    <property type="evidence" value="ECO:0007669"/>
    <property type="project" value="UniProtKB-KW"/>
</dbReference>
<dbReference type="InterPro" id="IPR006963">
    <property type="entry name" value="Mopterin_OxRdtase_4Fe-4S_dom"/>
</dbReference>
<organism evidence="18 19">
    <name type="scientific">Leptospirillum ferrodiazotrophum</name>
    <dbReference type="NCBI Taxonomy" id="412449"/>
    <lineage>
        <taxon>Bacteria</taxon>
        <taxon>Pseudomonadati</taxon>
        <taxon>Nitrospirota</taxon>
        <taxon>Nitrospiria</taxon>
        <taxon>Nitrospirales</taxon>
        <taxon>Nitrospiraceae</taxon>
        <taxon>Leptospirillum</taxon>
    </lineage>
</organism>
<dbReference type="EMBL" id="GG693856">
    <property type="protein sequence ID" value="EES53714.1"/>
    <property type="molecule type" value="Genomic_DNA"/>
</dbReference>
<dbReference type="FunFam" id="3.10.20.740:FF:000004">
    <property type="entry name" value="NADH-quinone oxidoreductase"/>
    <property type="match status" value="1"/>
</dbReference>
<dbReference type="Pfam" id="PF04879">
    <property type="entry name" value="Molybdop_Fe4S4"/>
    <property type="match status" value="1"/>
</dbReference>
<dbReference type="PROSITE" id="PS00198">
    <property type="entry name" value="4FE4S_FER_1"/>
    <property type="match status" value="1"/>
</dbReference>
<evidence type="ECO:0000313" key="18">
    <source>
        <dbReference type="EMBL" id="EES53714.1"/>
    </source>
</evidence>
<dbReference type="PIRSF" id="PIRSF036643">
    <property type="entry name" value="FDH_alpha"/>
    <property type="match status" value="1"/>
</dbReference>
<keyword evidence="7" id="KW-0677">Repeat</keyword>
<dbReference type="AlphaFoldDB" id="C6HUI1"/>
<feature type="domain" description="2Fe-2S ferredoxin-type" evidence="14">
    <location>
        <begin position="1"/>
        <end position="78"/>
    </location>
</feature>
<keyword evidence="19" id="KW-1185">Reference proteome</keyword>
<dbReference type="InterPro" id="IPR054351">
    <property type="entry name" value="NADH_UbQ_OxRdtase_ferredoxin"/>
</dbReference>
<dbReference type="Gene3D" id="3.10.20.740">
    <property type="match status" value="1"/>
</dbReference>
<evidence type="ECO:0000256" key="7">
    <source>
        <dbReference type="ARBA" id="ARBA00022737"/>
    </source>
</evidence>
<dbReference type="GO" id="GO:0051537">
    <property type="term" value="F:2 iron, 2 sulfur cluster binding"/>
    <property type="evidence" value="ECO:0007669"/>
    <property type="project" value="UniProtKB-KW"/>
</dbReference>
<keyword evidence="9" id="KW-0408">Iron</keyword>
<dbReference type="Proteomes" id="UP000009374">
    <property type="component" value="Unassembled WGS sequence"/>
</dbReference>
<keyword evidence="4" id="KW-0004">4Fe-4S</keyword>
<evidence type="ECO:0000259" key="15">
    <source>
        <dbReference type="PROSITE" id="PS51379"/>
    </source>
</evidence>
<dbReference type="InterPro" id="IPR000283">
    <property type="entry name" value="NADH_UbQ_OxRdtase_75kDa_su_CS"/>
</dbReference>
<keyword evidence="12" id="KW-0472">Membrane</keyword>
<keyword evidence="11" id="KW-0520">NAD</keyword>
<comment type="subcellular location">
    <subcellularLocation>
        <location evidence="2">Membrane</location>
    </subcellularLocation>
</comment>
<keyword evidence="10" id="KW-0411">Iron-sulfur</keyword>
<dbReference type="PANTHER" id="PTHR43105:SF12">
    <property type="entry name" value="NADH-QUINONE OXIDOREDUCTASE SUBUNIT G"/>
    <property type="match status" value="1"/>
</dbReference>
<dbReference type="GO" id="GO:0008137">
    <property type="term" value="F:NADH dehydrogenase (ubiquinone) activity"/>
    <property type="evidence" value="ECO:0007669"/>
    <property type="project" value="InterPro"/>
</dbReference>
<dbReference type="SUPFAM" id="SSF54862">
    <property type="entry name" value="4Fe-4S ferredoxins"/>
    <property type="match status" value="1"/>
</dbReference>
<dbReference type="GO" id="GO:0016020">
    <property type="term" value="C:membrane"/>
    <property type="evidence" value="ECO:0007669"/>
    <property type="project" value="UniProtKB-SubCell"/>
</dbReference>
<keyword evidence="5" id="KW-0001">2Fe-2S</keyword>
<dbReference type="GO" id="GO:0003954">
    <property type="term" value="F:NADH dehydrogenase activity"/>
    <property type="evidence" value="ECO:0007669"/>
    <property type="project" value="TreeGrafter"/>
</dbReference>
<comment type="cofactor">
    <cofactor evidence="13">
        <name>[2Fe-2S] cluster</name>
        <dbReference type="ChEBI" id="CHEBI:190135"/>
    </cofactor>
</comment>
<dbReference type="InterPro" id="IPR019574">
    <property type="entry name" value="NADH_UbQ_OxRdtase_Gsu_4Fe4S-bd"/>
</dbReference>
<feature type="domain" description="4Fe-4S ferredoxin-type" evidence="15">
    <location>
        <begin position="137"/>
        <end position="167"/>
    </location>
</feature>
<dbReference type="PROSITE" id="PS51669">
    <property type="entry name" value="4FE4S_MOW_BIS_MGD"/>
    <property type="match status" value="1"/>
</dbReference>
<evidence type="ECO:0000259" key="17">
    <source>
        <dbReference type="PROSITE" id="PS51839"/>
    </source>
</evidence>
<dbReference type="PROSITE" id="PS51839">
    <property type="entry name" value="4FE4S_HC3"/>
    <property type="match status" value="1"/>
</dbReference>
<dbReference type="Pfam" id="PF22117">
    <property type="entry name" value="Fer4_Nqo3"/>
    <property type="match status" value="1"/>
</dbReference>
<dbReference type="InterPro" id="IPR001041">
    <property type="entry name" value="2Fe-2S_ferredoxin-type"/>
</dbReference>
<dbReference type="PROSITE" id="PS00641">
    <property type="entry name" value="COMPLEX1_75K_1"/>
    <property type="match status" value="1"/>
</dbReference>
<reference evidence="18 19" key="1">
    <citation type="journal article" date="2009" name="Appl. Environ. Microbiol.">
        <title>Community genomic and proteomic analyses of chemoautotrophic iron-oxidizing "Leptospirillum rubarum" (Group II) and "Leptospirillum ferrodiazotrophum" (Group III) bacteria in acid mine drainage biofilms.</title>
        <authorList>
            <person name="Goltsman D.S."/>
            <person name="Denef V.J."/>
            <person name="Singer S.W."/>
            <person name="VerBerkmoes N.C."/>
            <person name="Lefsrud M."/>
            <person name="Mueller R.S."/>
            <person name="Dick G.J."/>
            <person name="Sun C.L."/>
            <person name="Wheeler K.E."/>
            <person name="Zemla A."/>
            <person name="Baker B.J."/>
            <person name="Hauser L."/>
            <person name="Land M."/>
            <person name="Shah M.B."/>
            <person name="Thelen M.P."/>
            <person name="Hettich R.L."/>
            <person name="Banfield J.F."/>
        </authorList>
    </citation>
    <scope>NUCLEOTIDE SEQUENCE [LARGE SCALE GENOMIC DNA]</scope>
</reference>
<dbReference type="SUPFAM" id="SSF54292">
    <property type="entry name" value="2Fe-2S ferredoxin-like"/>
    <property type="match status" value="1"/>
</dbReference>
<keyword evidence="6" id="KW-0479">Metal-binding</keyword>
<dbReference type="PROSITE" id="PS51379">
    <property type="entry name" value="4FE4S_FER_2"/>
    <property type="match status" value="2"/>
</dbReference>
<dbReference type="FunFam" id="3.30.70.20:FF:000035">
    <property type="entry name" value="Iron hydrogenase 1"/>
    <property type="match status" value="1"/>
</dbReference>
<sequence length="878" mass="95696">MVKLTVNGKEVEVPAGTTILHAASAAGFSIPTFCYNPRMDPAGSCRICAVELEDSKRTVMGCITQVTEGMKVLTESSKVHEARKTNLELLLLHHPLDCPVCDCGGECPLQNMSFAYGGSDSRFESHRNDEPEDMKSEVLVFNSNRCILCGKCVRICDEIQDVHAIGFINRGFDTIIGPPLGKKLDCEFCGDCLEVCPTGAITDRFVRYQFRPWQMEKTETTCTSCSSGCRMVVDTENESIVRISSREGLGPNEGSICVVGRFGFNGVQSKSRLETPYVKKAQRLVPSTWDDVLPELSTKLSAIVSRGEGRVAGLASSRLPLEDAFIFQRFMRQALKSNFLDTEARQGLMNMALPLVSATGSLRPLVDHEDIVKADLIVVLGADPAVESNITGLAIKKAVRKNRAALYLVHGRDVSISSRAREVIRLAPGYEAVFLRALRETLSSGTGDLSPEVRVRLDNWGVNPDAFLRLVSDVKSSKRTIFVTGRRFHRSDAAFEASHELIRLMGERGLFASEGSGLFVLPESGNDLGVLMMGASFEWLPGLLEAKNSEQRSVWESHWNTKLPSGGGGLREILGGIEAGEIRALISFGVDPLRFLPDSAGVRKILSKLELIVVADLFQGPLADMAHYVLPAASSFERSGHVVSAEGFVQPVAAAMAPWGNALAEGNMILRLAAQMGRPLPFDSLEAVSAEIFRIFPDLRPSTRNAAYFQGKTGEILLSIPSSQPPHKAERESVNSRMADFLKQPPHSIAAPTPDDKVAKEENTFVMTLSKSINHAGTQTLLDSNLMTIEGEGLLRVPRQWARKMKLKKGACVSVSTPHGRISLPIEPVSGMADGEVHFPFHFADARFMELFPGSVSFNVHSGAQSGQTIDVKVEPIA</sequence>
<dbReference type="GO" id="GO:0051539">
    <property type="term" value="F:4 iron, 4 sulfur cluster binding"/>
    <property type="evidence" value="ECO:0007669"/>
    <property type="project" value="UniProtKB-KW"/>
</dbReference>
<dbReference type="PROSITE" id="PS00642">
    <property type="entry name" value="COMPLEX1_75K_2"/>
    <property type="match status" value="1"/>
</dbReference>
<keyword evidence="8" id="KW-1278">Translocase</keyword>
<evidence type="ECO:0000313" key="19">
    <source>
        <dbReference type="Proteomes" id="UP000009374"/>
    </source>
</evidence>
<dbReference type="Pfam" id="PF00384">
    <property type="entry name" value="Molybdopterin"/>
    <property type="match status" value="1"/>
</dbReference>
<evidence type="ECO:0000259" key="14">
    <source>
        <dbReference type="PROSITE" id="PS51085"/>
    </source>
</evidence>
<gene>
    <name evidence="18" type="ORF">UBAL3_60500010</name>
</gene>
<evidence type="ECO:0000256" key="8">
    <source>
        <dbReference type="ARBA" id="ARBA00022967"/>
    </source>
</evidence>
<dbReference type="Gene3D" id="2.20.25.90">
    <property type="entry name" value="ADC-like domains"/>
    <property type="match status" value="1"/>
</dbReference>
<dbReference type="InterPro" id="IPR006656">
    <property type="entry name" value="Mopterin_OxRdtase"/>
</dbReference>
<dbReference type="SUPFAM" id="SSF50692">
    <property type="entry name" value="ADC-like"/>
    <property type="match status" value="1"/>
</dbReference>
<dbReference type="SUPFAM" id="SSF53706">
    <property type="entry name" value="Formate dehydrogenase/DMSO reductase, domains 1-3"/>
    <property type="match status" value="1"/>
</dbReference>
<evidence type="ECO:0000256" key="11">
    <source>
        <dbReference type="ARBA" id="ARBA00023027"/>
    </source>
</evidence>
<evidence type="ECO:0000256" key="4">
    <source>
        <dbReference type="ARBA" id="ARBA00022485"/>
    </source>
</evidence>
<dbReference type="SMART" id="SM00926">
    <property type="entry name" value="Molybdop_Fe4S4"/>
    <property type="match status" value="1"/>
</dbReference>
<dbReference type="InterPro" id="IPR017896">
    <property type="entry name" value="4Fe4S_Fe-S-bd"/>
</dbReference>
<evidence type="ECO:0000256" key="1">
    <source>
        <dbReference type="ARBA" id="ARBA00001966"/>
    </source>
</evidence>
<dbReference type="InterPro" id="IPR036010">
    <property type="entry name" value="2Fe-2S_ferredoxin-like_sf"/>
</dbReference>
<evidence type="ECO:0000256" key="5">
    <source>
        <dbReference type="ARBA" id="ARBA00022714"/>
    </source>
</evidence>
<dbReference type="Gene3D" id="3.30.70.20">
    <property type="match status" value="1"/>
</dbReference>
<comment type="similarity">
    <text evidence="3">Belongs to the complex I 75 kDa subunit family.</text>
</comment>
<evidence type="ECO:0000256" key="12">
    <source>
        <dbReference type="ARBA" id="ARBA00023136"/>
    </source>
</evidence>
<evidence type="ECO:0000256" key="13">
    <source>
        <dbReference type="ARBA" id="ARBA00034078"/>
    </source>
</evidence>
<dbReference type="CDD" id="cd00207">
    <property type="entry name" value="fer2"/>
    <property type="match status" value="1"/>
</dbReference>
<dbReference type="Pfam" id="PF13510">
    <property type="entry name" value="Fer2_4"/>
    <property type="match status" value="1"/>
</dbReference>
<dbReference type="PANTHER" id="PTHR43105">
    <property type="entry name" value="RESPIRATORY NITRATE REDUCTASE"/>
    <property type="match status" value="1"/>
</dbReference>
<feature type="domain" description="4Fe-4S Mo/W bis-MGD-type" evidence="16">
    <location>
        <begin position="215"/>
        <end position="271"/>
    </location>
</feature>
<feature type="domain" description="4Fe-4S His(Cys)3-ligated-type" evidence="17">
    <location>
        <begin position="78"/>
        <end position="117"/>
    </location>
</feature>
<protein>
    <submittedName>
        <fullName evidence="18">NADH dehydrogenase (Quinone), chain G</fullName>
    </submittedName>
</protein>
<dbReference type="InterPro" id="IPR009010">
    <property type="entry name" value="Asp_de-COase-like_dom_sf"/>
</dbReference>
<dbReference type="Gene3D" id="3.40.50.740">
    <property type="match status" value="2"/>
</dbReference>